<evidence type="ECO:0000256" key="1">
    <source>
        <dbReference type="SAM" id="MobiDB-lite"/>
    </source>
</evidence>
<protein>
    <submittedName>
        <fullName evidence="2">Carboxypeptidase-like regulatory domain-containing protein</fullName>
    </submittedName>
</protein>
<keyword evidence="3" id="KW-1185">Reference proteome</keyword>
<dbReference type="RefSeq" id="WP_250140167.1">
    <property type="nucleotide sequence ID" value="NZ_JALIQP010000002.1"/>
</dbReference>
<dbReference type="Gene3D" id="2.60.40.10">
    <property type="entry name" value="Immunoglobulins"/>
    <property type="match status" value="1"/>
</dbReference>
<accession>A0ABD5PT88</accession>
<dbReference type="AlphaFoldDB" id="A0ABD5PT88"/>
<evidence type="ECO:0000313" key="3">
    <source>
        <dbReference type="Proteomes" id="UP001595898"/>
    </source>
</evidence>
<dbReference type="EMBL" id="JBHSFA010000007">
    <property type="protein sequence ID" value="MFC4543151.1"/>
    <property type="molecule type" value="Genomic_DNA"/>
</dbReference>
<feature type="compositionally biased region" description="Acidic residues" evidence="1">
    <location>
        <begin position="355"/>
        <end position="382"/>
    </location>
</feature>
<gene>
    <name evidence="2" type="ORF">ACFO5R_14570</name>
</gene>
<name>A0ABD5PT88_9EURY</name>
<dbReference type="Proteomes" id="UP001595898">
    <property type="component" value="Unassembled WGS sequence"/>
</dbReference>
<reference evidence="2 3" key="1">
    <citation type="journal article" date="2019" name="Int. J. Syst. Evol. Microbiol.">
        <title>The Global Catalogue of Microorganisms (GCM) 10K type strain sequencing project: providing services to taxonomists for standard genome sequencing and annotation.</title>
        <authorList>
            <consortium name="The Broad Institute Genomics Platform"/>
            <consortium name="The Broad Institute Genome Sequencing Center for Infectious Disease"/>
            <person name="Wu L."/>
            <person name="Ma J."/>
        </authorList>
    </citation>
    <scope>NUCLEOTIDE SEQUENCE [LARGE SCALE GENOMIC DNA]</scope>
    <source>
        <strain evidence="2 3">WLHS5</strain>
    </source>
</reference>
<proteinExistence type="predicted"/>
<comment type="caution">
    <text evidence="2">The sequence shown here is derived from an EMBL/GenBank/DDBJ whole genome shotgun (WGS) entry which is preliminary data.</text>
</comment>
<dbReference type="SUPFAM" id="SSF49478">
    <property type="entry name" value="Cna protein B-type domain"/>
    <property type="match status" value="1"/>
</dbReference>
<sequence length="406" mass="42435">MYRFVLFVTVCVLTTPMLTAGAVGASEEVTVSVHVVDDDGDDVAGATVTATWDGGEETETTAANGQTLIDVPNGADVSITVEDDALVQNNPREIGTVRSHTDVTVELFPETTATVTVTDGEAAIDGATVTLTRTDDDRAAATGTTDGDGEVTAEGIEEGRYDVVVERTGYYDESAVVDFATTDEASVELESGTVDVSVTVTDSYLDAPLETDVGFYKDGDHDATVSTDEDGQRTIPLDVNTKYTAVVEKDGYGEPERTVDVGESDRTVSYEIERAPAVTLESTNERVLVGETVGVGVTDEYGEPIEGAEVRLDGEAVATTAADGSATVPIDEAGDRELTAVTEDTTAETVTVEGVDPDADDGTVEGDETDEQAETETDETDDSVPGFGALVAAAALAATMLVYSRR</sequence>
<evidence type="ECO:0000313" key="2">
    <source>
        <dbReference type="EMBL" id="MFC4543151.1"/>
    </source>
</evidence>
<organism evidence="2 3">
    <name type="scientific">Halosolutus amylolyticus</name>
    <dbReference type="NCBI Taxonomy" id="2932267"/>
    <lineage>
        <taxon>Archaea</taxon>
        <taxon>Methanobacteriati</taxon>
        <taxon>Methanobacteriota</taxon>
        <taxon>Stenosarchaea group</taxon>
        <taxon>Halobacteria</taxon>
        <taxon>Halobacteriales</taxon>
        <taxon>Natrialbaceae</taxon>
        <taxon>Halosolutus</taxon>
    </lineage>
</organism>
<feature type="region of interest" description="Disordered" evidence="1">
    <location>
        <begin position="354"/>
        <end position="385"/>
    </location>
</feature>
<dbReference type="Pfam" id="PF13620">
    <property type="entry name" value="CarboxypepD_reg"/>
    <property type="match status" value="1"/>
</dbReference>
<dbReference type="InterPro" id="IPR013783">
    <property type="entry name" value="Ig-like_fold"/>
</dbReference>